<proteinExistence type="predicted"/>
<name>A0A5M9JA20_MONFR</name>
<accession>A0A5M9JA20</accession>
<reference evidence="1 2" key="1">
    <citation type="submission" date="2019-06" db="EMBL/GenBank/DDBJ databases">
        <title>Genome Sequence of the Brown Rot Fungal Pathogen Monilinia fructicola.</title>
        <authorList>
            <person name="De Miccolis Angelini R.M."/>
            <person name="Landi L."/>
            <person name="Abate D."/>
            <person name="Pollastro S."/>
            <person name="Romanazzi G."/>
            <person name="Faretra F."/>
        </authorList>
    </citation>
    <scope>NUCLEOTIDE SEQUENCE [LARGE SCALE GENOMIC DNA]</scope>
    <source>
        <strain evidence="1 2">Mfrc123</strain>
    </source>
</reference>
<comment type="caution">
    <text evidence="1">The sequence shown here is derived from an EMBL/GenBank/DDBJ whole genome shotgun (WGS) entry which is preliminary data.</text>
</comment>
<sequence length="74" mass="8481">MNSPLVAAAINRFLCLLDWKPEAEEKYRKEACALLETKINHQGSNHTSVEDRRYYARAYGGFLDDPVTEGTIEY</sequence>
<dbReference type="EMBL" id="VICG01000013">
    <property type="protein sequence ID" value="KAA8565617.1"/>
    <property type="molecule type" value="Genomic_DNA"/>
</dbReference>
<evidence type="ECO:0000313" key="1">
    <source>
        <dbReference type="EMBL" id="KAA8565617.1"/>
    </source>
</evidence>
<evidence type="ECO:0000313" key="2">
    <source>
        <dbReference type="Proteomes" id="UP000322873"/>
    </source>
</evidence>
<protein>
    <submittedName>
        <fullName evidence="1">Uncharacterized protein</fullName>
    </submittedName>
</protein>
<gene>
    <name evidence="1" type="ORF">EYC84_009469</name>
</gene>
<dbReference type="AlphaFoldDB" id="A0A5M9JA20"/>
<keyword evidence="2" id="KW-1185">Reference proteome</keyword>
<organism evidence="1 2">
    <name type="scientific">Monilinia fructicola</name>
    <name type="common">Brown rot fungus</name>
    <name type="synonym">Ciboria fructicola</name>
    <dbReference type="NCBI Taxonomy" id="38448"/>
    <lineage>
        <taxon>Eukaryota</taxon>
        <taxon>Fungi</taxon>
        <taxon>Dikarya</taxon>
        <taxon>Ascomycota</taxon>
        <taxon>Pezizomycotina</taxon>
        <taxon>Leotiomycetes</taxon>
        <taxon>Helotiales</taxon>
        <taxon>Sclerotiniaceae</taxon>
        <taxon>Monilinia</taxon>
    </lineage>
</organism>
<dbReference type="Proteomes" id="UP000322873">
    <property type="component" value="Unassembled WGS sequence"/>
</dbReference>